<dbReference type="EMBL" id="NNAY01000342">
    <property type="protein sequence ID" value="OXU29054.1"/>
    <property type="molecule type" value="Genomic_DNA"/>
</dbReference>
<reference evidence="1 2" key="1">
    <citation type="journal article" date="2017" name="Curr. Biol.">
        <title>The Evolution of Venom by Co-option of Single-Copy Genes.</title>
        <authorList>
            <person name="Martinson E.O."/>
            <person name="Mrinalini"/>
            <person name="Kelkar Y.D."/>
            <person name="Chang C.H."/>
            <person name="Werren J.H."/>
        </authorList>
    </citation>
    <scope>NUCLEOTIDE SEQUENCE [LARGE SCALE GENOMIC DNA]</scope>
    <source>
        <strain evidence="1 2">Alberta</strain>
        <tissue evidence="1">Whole body</tissue>
    </source>
</reference>
<name>A0A232FE30_9HYME</name>
<protein>
    <submittedName>
        <fullName evidence="1">Uncharacterized protein</fullName>
    </submittedName>
</protein>
<gene>
    <name evidence="1" type="ORF">TSAR_015169</name>
</gene>
<organism evidence="1 2">
    <name type="scientific">Trichomalopsis sarcophagae</name>
    <dbReference type="NCBI Taxonomy" id="543379"/>
    <lineage>
        <taxon>Eukaryota</taxon>
        <taxon>Metazoa</taxon>
        <taxon>Ecdysozoa</taxon>
        <taxon>Arthropoda</taxon>
        <taxon>Hexapoda</taxon>
        <taxon>Insecta</taxon>
        <taxon>Pterygota</taxon>
        <taxon>Neoptera</taxon>
        <taxon>Endopterygota</taxon>
        <taxon>Hymenoptera</taxon>
        <taxon>Apocrita</taxon>
        <taxon>Proctotrupomorpha</taxon>
        <taxon>Chalcidoidea</taxon>
        <taxon>Pteromalidae</taxon>
        <taxon>Pteromalinae</taxon>
        <taxon>Trichomalopsis</taxon>
    </lineage>
</organism>
<evidence type="ECO:0000313" key="2">
    <source>
        <dbReference type="Proteomes" id="UP000215335"/>
    </source>
</evidence>
<dbReference type="Proteomes" id="UP000215335">
    <property type="component" value="Unassembled WGS sequence"/>
</dbReference>
<evidence type="ECO:0000313" key="1">
    <source>
        <dbReference type="EMBL" id="OXU29054.1"/>
    </source>
</evidence>
<dbReference type="AlphaFoldDB" id="A0A232FE30"/>
<keyword evidence="2" id="KW-1185">Reference proteome</keyword>
<comment type="caution">
    <text evidence="1">The sequence shown here is derived from an EMBL/GenBank/DDBJ whole genome shotgun (WGS) entry which is preliminary data.</text>
</comment>
<sequence length="105" mass="11879">MYSKTIQSFKESFFKELFDLGIIVSVAQGHLNYCDGFNHDVIICKLLNADLKVTATTELPKRNIPIGIMLNSQVINLPNHRGQTYLQRVDADSEKDFCHVTCDST</sequence>
<accession>A0A232FE30</accession>
<proteinExistence type="predicted"/>